<dbReference type="InterPro" id="IPR050221">
    <property type="entry name" value="26S_Proteasome_ATPase"/>
</dbReference>
<name>A0A9X2F8U2_9SPHI</name>
<accession>A0A9X2F8U2</accession>
<dbReference type="GO" id="GO:0016887">
    <property type="term" value="F:ATP hydrolysis activity"/>
    <property type="evidence" value="ECO:0007669"/>
    <property type="project" value="InterPro"/>
</dbReference>
<keyword evidence="2" id="KW-0547">Nucleotide-binding</keyword>
<sequence length="445" mass="51103">METYHQNITNSLSFLQETINRRLHHFFNKESDEQFSYPEIKLEEDNAPLNQFLAFYQVNIEEYIILLLALAPHIQPTLLDTTIQTYLPNGGDFPEIGGVKGNNHRGTIPTGETALFILGGHDIAKRMQTSTYFSPDHFFAKENILSIEQLRDGEPRMSGKIVLQQDYIDLFTIGSISKPTFGPDFPAKNISTKLNWTDLILNQKTQSQIEDIKIWLNHNRTLLNDWEMDNKIKPGYRALFYGHPGTGKTLTAALLGKQFKKEVYRIDLSQIVSKYIGETEKNLEKVFNKAEHKNWILFFDEADALFGKRTNVQNAHDKYANQEVSYLLQRVEDFPGLIILASNYKSNIDQAFVRRFNAIIHFPIPNPQERLELWKSSVPSKAVLANDIDLKTIAHKYELSGSAIVNVIHYASLQTIHQNSITIQKADILEGIKREYEKEEKVFVA</sequence>
<dbReference type="InterPro" id="IPR003959">
    <property type="entry name" value="ATPase_AAA_core"/>
</dbReference>
<evidence type="ECO:0000313" key="6">
    <source>
        <dbReference type="Proteomes" id="UP001155182"/>
    </source>
</evidence>
<dbReference type="SMART" id="SM00382">
    <property type="entry name" value="AAA"/>
    <property type="match status" value="1"/>
</dbReference>
<dbReference type="GO" id="GO:0005524">
    <property type="term" value="F:ATP binding"/>
    <property type="evidence" value="ECO:0007669"/>
    <property type="project" value="UniProtKB-KW"/>
</dbReference>
<dbReference type="Proteomes" id="UP001155182">
    <property type="component" value="Unassembled WGS sequence"/>
</dbReference>
<dbReference type="SUPFAM" id="SSF52540">
    <property type="entry name" value="P-loop containing nucleoside triphosphate hydrolases"/>
    <property type="match status" value="1"/>
</dbReference>
<evidence type="ECO:0000256" key="1">
    <source>
        <dbReference type="ARBA" id="ARBA00006914"/>
    </source>
</evidence>
<feature type="domain" description="AAA+ ATPase" evidence="4">
    <location>
        <begin position="234"/>
        <end position="366"/>
    </location>
</feature>
<dbReference type="AlphaFoldDB" id="A0A9X2F8U2"/>
<dbReference type="CDD" id="cd19481">
    <property type="entry name" value="RecA-like_protease"/>
    <property type="match status" value="1"/>
</dbReference>
<dbReference type="InterPro" id="IPR027417">
    <property type="entry name" value="P-loop_NTPase"/>
</dbReference>
<evidence type="ECO:0000256" key="2">
    <source>
        <dbReference type="ARBA" id="ARBA00022741"/>
    </source>
</evidence>
<evidence type="ECO:0000256" key="3">
    <source>
        <dbReference type="ARBA" id="ARBA00022840"/>
    </source>
</evidence>
<dbReference type="Gene3D" id="3.40.50.300">
    <property type="entry name" value="P-loop containing nucleotide triphosphate hydrolases"/>
    <property type="match status" value="1"/>
</dbReference>
<evidence type="ECO:0000313" key="5">
    <source>
        <dbReference type="EMBL" id="MCO4294466.1"/>
    </source>
</evidence>
<keyword evidence="3 5" id="KW-0067">ATP-binding</keyword>
<dbReference type="Gene3D" id="1.10.8.60">
    <property type="match status" value="1"/>
</dbReference>
<reference evidence="5" key="1">
    <citation type="submission" date="2022-06" db="EMBL/GenBank/DDBJ databases">
        <title>Solitalea sp. MAHUQ-68 isolated from rhizospheric soil.</title>
        <authorList>
            <person name="Huq M.A."/>
        </authorList>
    </citation>
    <scope>NUCLEOTIDE SEQUENCE</scope>
    <source>
        <strain evidence="5">MAHUQ-68</strain>
    </source>
</reference>
<dbReference type="Pfam" id="PF00004">
    <property type="entry name" value="AAA"/>
    <property type="match status" value="1"/>
</dbReference>
<gene>
    <name evidence="5" type="ORF">NF867_16510</name>
</gene>
<dbReference type="EMBL" id="JAMWYS010000058">
    <property type="protein sequence ID" value="MCO4294466.1"/>
    <property type="molecule type" value="Genomic_DNA"/>
</dbReference>
<dbReference type="InterPro" id="IPR003593">
    <property type="entry name" value="AAA+_ATPase"/>
</dbReference>
<comment type="similarity">
    <text evidence="1">Belongs to the AAA ATPase family.</text>
</comment>
<dbReference type="PANTHER" id="PTHR23073">
    <property type="entry name" value="26S PROTEASOME REGULATORY SUBUNIT"/>
    <property type="match status" value="1"/>
</dbReference>
<keyword evidence="6" id="KW-1185">Reference proteome</keyword>
<comment type="caution">
    <text evidence="5">The sequence shown here is derived from an EMBL/GenBank/DDBJ whole genome shotgun (WGS) entry which is preliminary data.</text>
</comment>
<dbReference type="RefSeq" id="WP_252589501.1">
    <property type="nucleotide sequence ID" value="NZ_JAMWYS010000058.1"/>
</dbReference>
<organism evidence="5 6">
    <name type="scientific">Solitalea agri</name>
    <dbReference type="NCBI Taxonomy" id="2953739"/>
    <lineage>
        <taxon>Bacteria</taxon>
        <taxon>Pseudomonadati</taxon>
        <taxon>Bacteroidota</taxon>
        <taxon>Sphingobacteriia</taxon>
        <taxon>Sphingobacteriales</taxon>
        <taxon>Sphingobacteriaceae</taxon>
        <taxon>Solitalea</taxon>
    </lineage>
</organism>
<protein>
    <submittedName>
        <fullName evidence="5">ATP-binding protein</fullName>
    </submittedName>
</protein>
<proteinExistence type="inferred from homology"/>
<evidence type="ECO:0000259" key="4">
    <source>
        <dbReference type="SMART" id="SM00382"/>
    </source>
</evidence>